<evidence type="ECO:0000313" key="8">
    <source>
        <dbReference type="Proteomes" id="UP000234190"/>
    </source>
</evidence>
<protein>
    <submittedName>
        <fullName evidence="7">ABC transporter substrate-binding protein</fullName>
    </submittedName>
</protein>
<dbReference type="RefSeq" id="WP_102072109.1">
    <property type="nucleotide sequence ID" value="NZ_PDNW01000001.1"/>
</dbReference>
<dbReference type="InterPro" id="IPR028082">
    <property type="entry name" value="Peripla_BP_I"/>
</dbReference>
<keyword evidence="8" id="KW-1185">Reference proteome</keyword>
<evidence type="ECO:0000256" key="5">
    <source>
        <dbReference type="SAM" id="SignalP"/>
    </source>
</evidence>
<dbReference type="Gene3D" id="3.40.50.2300">
    <property type="match status" value="2"/>
</dbReference>
<dbReference type="AlphaFoldDB" id="A0A2N4U9E9"/>
<dbReference type="EMBL" id="PDNW01000001">
    <property type="protein sequence ID" value="PLC51617.1"/>
    <property type="molecule type" value="Genomic_DNA"/>
</dbReference>
<keyword evidence="3 5" id="KW-0732">Signal</keyword>
<dbReference type="PANTHER" id="PTHR30483:SF37">
    <property type="entry name" value="ABC TRANSPORTER SUBSTRATE-BINDING PROTEIN"/>
    <property type="match status" value="1"/>
</dbReference>
<evidence type="ECO:0000256" key="3">
    <source>
        <dbReference type="ARBA" id="ARBA00022729"/>
    </source>
</evidence>
<dbReference type="SUPFAM" id="SSF53822">
    <property type="entry name" value="Periplasmic binding protein-like I"/>
    <property type="match status" value="1"/>
</dbReference>
<dbReference type="PANTHER" id="PTHR30483">
    <property type="entry name" value="LEUCINE-SPECIFIC-BINDING PROTEIN"/>
    <property type="match status" value="1"/>
</dbReference>
<feature type="signal peptide" evidence="5">
    <location>
        <begin position="1"/>
        <end position="26"/>
    </location>
</feature>
<accession>A0A2N4U9E9</accession>
<sequence>MFKILSTRSLLSMAIAGSMSLGVAHAAEDPIKIGAIYIMSGSAATYGKFAQQGIQLAMDEINAAGGVLGRQLALQLEDGQGKAAVAIQAARKLVYQDEADVLMGLDSSGVAQGLAPVLPELGKPFIITHAATPDVTGKLCNAFTYRVSVNVHQNMQGAATVAAKTGAKKWTTIGPDYAFGHQSWEFFGKYLKEKSPDAVLMSETAFPRFGAEDFTPFINGVMESKPDGVVISLWGGDLVNFVRQANNRGFFKQGFEVLFTVGAATEVLAALGDQMPEGVWLGTRYWYGSHDNDLNKKFVASYQKNYGTPPSYNAEGAYVAVYAFKAAIEKAGNTDGKAVAQALSGLSIPAPTGTVTFRKGDNQALIGPTWGRTGAMSTQDKIRSLTDAQFFDGEKITPPVDPACKL</sequence>
<organism evidence="7 8">
    <name type="scientific">Pollutimonas subterranea</name>
    <dbReference type="NCBI Taxonomy" id="2045210"/>
    <lineage>
        <taxon>Bacteria</taxon>
        <taxon>Pseudomonadati</taxon>
        <taxon>Pseudomonadota</taxon>
        <taxon>Betaproteobacteria</taxon>
        <taxon>Burkholderiales</taxon>
        <taxon>Alcaligenaceae</taxon>
        <taxon>Pollutimonas</taxon>
    </lineage>
</organism>
<dbReference type="Proteomes" id="UP000234190">
    <property type="component" value="Unassembled WGS sequence"/>
</dbReference>
<gene>
    <name evidence="7" type="ORF">CR159_00865</name>
</gene>
<evidence type="ECO:0000259" key="6">
    <source>
        <dbReference type="Pfam" id="PF13458"/>
    </source>
</evidence>
<keyword evidence="2" id="KW-0813">Transport</keyword>
<dbReference type="GO" id="GO:0006865">
    <property type="term" value="P:amino acid transport"/>
    <property type="evidence" value="ECO:0007669"/>
    <property type="project" value="UniProtKB-KW"/>
</dbReference>
<comment type="similarity">
    <text evidence="1">Belongs to the leucine-binding protein family.</text>
</comment>
<keyword evidence="4" id="KW-0029">Amino-acid transport</keyword>
<feature type="domain" description="Leucine-binding protein" evidence="6">
    <location>
        <begin position="30"/>
        <end position="364"/>
    </location>
</feature>
<feature type="chain" id="PRO_5014742871" evidence="5">
    <location>
        <begin position="27"/>
        <end position="406"/>
    </location>
</feature>
<evidence type="ECO:0000313" key="7">
    <source>
        <dbReference type="EMBL" id="PLC51617.1"/>
    </source>
</evidence>
<dbReference type="PRINTS" id="PR00337">
    <property type="entry name" value="LEUILEVALBP"/>
</dbReference>
<evidence type="ECO:0000256" key="1">
    <source>
        <dbReference type="ARBA" id="ARBA00010062"/>
    </source>
</evidence>
<dbReference type="OrthoDB" id="5288800at2"/>
<evidence type="ECO:0000256" key="4">
    <source>
        <dbReference type="ARBA" id="ARBA00022970"/>
    </source>
</evidence>
<dbReference type="InterPro" id="IPR000709">
    <property type="entry name" value="Leu_Ile_Val-bd"/>
</dbReference>
<name>A0A2N4U9E9_9BURK</name>
<proteinExistence type="inferred from homology"/>
<dbReference type="InterPro" id="IPR028081">
    <property type="entry name" value="Leu-bd"/>
</dbReference>
<comment type="caution">
    <text evidence="7">The sequence shown here is derived from an EMBL/GenBank/DDBJ whole genome shotgun (WGS) entry which is preliminary data.</text>
</comment>
<evidence type="ECO:0000256" key="2">
    <source>
        <dbReference type="ARBA" id="ARBA00022448"/>
    </source>
</evidence>
<dbReference type="Pfam" id="PF13458">
    <property type="entry name" value="Peripla_BP_6"/>
    <property type="match status" value="1"/>
</dbReference>
<dbReference type="InterPro" id="IPR051010">
    <property type="entry name" value="BCAA_transport"/>
</dbReference>
<reference evidence="7 8" key="1">
    <citation type="submission" date="2017-10" db="EMBL/GenBank/DDBJ databases">
        <title>Two draft genome sequences of Pusillimonas sp. strains isolated from a nitrate- and radionuclide-contaminated groundwater in Russia.</title>
        <authorList>
            <person name="Grouzdev D.S."/>
            <person name="Tourova T.P."/>
            <person name="Goeva M.A."/>
            <person name="Babich T.L."/>
            <person name="Sokolova D.S."/>
            <person name="Abdullin R."/>
            <person name="Poltaraus A.B."/>
            <person name="Toshchakov S.V."/>
            <person name="Nazina T.N."/>
        </authorList>
    </citation>
    <scope>NUCLEOTIDE SEQUENCE [LARGE SCALE GENOMIC DNA]</scope>
    <source>
        <strain evidence="7 8">JR1/69-3-13</strain>
    </source>
</reference>
<dbReference type="CDD" id="cd06330">
    <property type="entry name" value="PBP1_As_SBP-like"/>
    <property type="match status" value="1"/>
</dbReference>